<feature type="domain" description="ABC transporter" evidence="4">
    <location>
        <begin position="3"/>
        <end position="234"/>
    </location>
</feature>
<dbReference type="RefSeq" id="WP_088073513.1">
    <property type="nucleotide sequence ID" value="NZ_JAHQCR010000062.1"/>
</dbReference>
<dbReference type="PANTHER" id="PTHR42788:SF2">
    <property type="entry name" value="ABC TRANSPORTER ATP-BINDING PROTEIN"/>
    <property type="match status" value="1"/>
</dbReference>
<name>A0ABS6JW54_9BACI</name>
<sequence length="249" mass="28280">MHLKLVDIHHSFVEGIEHAKVVNGVNLSLEKGEFVSIIGPSGCGKSTLFNLVAGLEIPMEGEILLNGQSVNGQRGHVSYMMQKDLLFPWKTVLENVLLGATVSKENVREAREEALSLFPLFGLEGYENNYPTVLSGGMKQRAALLRTFLHKKELLLLDEPFGALDALTREKMHEWLLDIWSQMQRSVLFITHSIDEAIFLSDRIYVLTPRPTAVLQEFNVELARPRTKEMTLSDEYLELKQKLMKALYR</sequence>
<dbReference type="GO" id="GO:0005524">
    <property type="term" value="F:ATP binding"/>
    <property type="evidence" value="ECO:0007669"/>
    <property type="project" value="UniProtKB-KW"/>
</dbReference>
<dbReference type="SMART" id="SM00382">
    <property type="entry name" value="AAA"/>
    <property type="match status" value="1"/>
</dbReference>
<dbReference type="PANTHER" id="PTHR42788">
    <property type="entry name" value="TAURINE IMPORT ATP-BINDING PROTEIN-RELATED"/>
    <property type="match status" value="1"/>
</dbReference>
<evidence type="ECO:0000256" key="2">
    <source>
        <dbReference type="ARBA" id="ARBA00022741"/>
    </source>
</evidence>
<dbReference type="Proteomes" id="UP000790580">
    <property type="component" value="Unassembled WGS sequence"/>
</dbReference>
<dbReference type="PROSITE" id="PS00211">
    <property type="entry name" value="ABC_TRANSPORTER_1"/>
    <property type="match status" value="1"/>
</dbReference>
<organism evidence="5 6">
    <name type="scientific">Evansella alkalicola</name>
    <dbReference type="NCBI Taxonomy" id="745819"/>
    <lineage>
        <taxon>Bacteria</taxon>
        <taxon>Bacillati</taxon>
        <taxon>Bacillota</taxon>
        <taxon>Bacilli</taxon>
        <taxon>Bacillales</taxon>
        <taxon>Bacillaceae</taxon>
        <taxon>Evansella</taxon>
    </lineage>
</organism>
<dbReference type="EMBL" id="JAHQCR010000062">
    <property type="protein sequence ID" value="MBU9722794.1"/>
    <property type="molecule type" value="Genomic_DNA"/>
</dbReference>
<evidence type="ECO:0000256" key="3">
    <source>
        <dbReference type="ARBA" id="ARBA00022840"/>
    </source>
</evidence>
<evidence type="ECO:0000259" key="4">
    <source>
        <dbReference type="PROSITE" id="PS50893"/>
    </source>
</evidence>
<accession>A0ABS6JW54</accession>
<keyword evidence="2" id="KW-0547">Nucleotide-binding</keyword>
<evidence type="ECO:0000313" key="6">
    <source>
        <dbReference type="Proteomes" id="UP000790580"/>
    </source>
</evidence>
<comment type="caution">
    <text evidence="5">The sequence shown here is derived from an EMBL/GenBank/DDBJ whole genome shotgun (WGS) entry which is preliminary data.</text>
</comment>
<dbReference type="SUPFAM" id="SSF52540">
    <property type="entry name" value="P-loop containing nucleoside triphosphate hydrolases"/>
    <property type="match status" value="1"/>
</dbReference>
<dbReference type="Pfam" id="PF00005">
    <property type="entry name" value="ABC_tran"/>
    <property type="match status" value="1"/>
</dbReference>
<dbReference type="Gene3D" id="3.40.50.300">
    <property type="entry name" value="P-loop containing nucleotide triphosphate hydrolases"/>
    <property type="match status" value="1"/>
</dbReference>
<protein>
    <submittedName>
        <fullName evidence="5">ABC transporter ATP-binding protein</fullName>
    </submittedName>
</protein>
<dbReference type="InterPro" id="IPR003593">
    <property type="entry name" value="AAA+_ATPase"/>
</dbReference>
<dbReference type="PROSITE" id="PS50893">
    <property type="entry name" value="ABC_TRANSPORTER_2"/>
    <property type="match status" value="1"/>
</dbReference>
<dbReference type="InterPro" id="IPR050166">
    <property type="entry name" value="ABC_transporter_ATP-bind"/>
</dbReference>
<dbReference type="InterPro" id="IPR027417">
    <property type="entry name" value="P-loop_NTPase"/>
</dbReference>
<keyword evidence="6" id="KW-1185">Reference proteome</keyword>
<gene>
    <name evidence="5" type="ORF">KS407_15365</name>
</gene>
<evidence type="ECO:0000313" key="5">
    <source>
        <dbReference type="EMBL" id="MBU9722794.1"/>
    </source>
</evidence>
<dbReference type="InterPro" id="IPR003439">
    <property type="entry name" value="ABC_transporter-like_ATP-bd"/>
</dbReference>
<dbReference type="CDD" id="cd03293">
    <property type="entry name" value="ABC_NrtD_SsuB_transporters"/>
    <property type="match status" value="1"/>
</dbReference>
<proteinExistence type="predicted"/>
<keyword evidence="3 5" id="KW-0067">ATP-binding</keyword>
<evidence type="ECO:0000256" key="1">
    <source>
        <dbReference type="ARBA" id="ARBA00022448"/>
    </source>
</evidence>
<dbReference type="InterPro" id="IPR017871">
    <property type="entry name" value="ABC_transporter-like_CS"/>
</dbReference>
<keyword evidence="1" id="KW-0813">Transport</keyword>
<reference evidence="5 6" key="1">
    <citation type="submission" date="2021-06" db="EMBL/GenBank/DDBJ databases">
        <title>Bacillus sp. RD4P76, an endophyte from a halophyte.</title>
        <authorList>
            <person name="Sun J.-Q."/>
        </authorList>
    </citation>
    <scope>NUCLEOTIDE SEQUENCE [LARGE SCALE GENOMIC DNA]</scope>
    <source>
        <strain evidence="5 6">JCM 17098</strain>
    </source>
</reference>